<dbReference type="GO" id="GO:0005829">
    <property type="term" value="C:cytosol"/>
    <property type="evidence" value="ECO:0007669"/>
    <property type="project" value="GOC"/>
</dbReference>
<dbReference type="GO" id="GO:1990745">
    <property type="term" value="C:EARP complex"/>
    <property type="evidence" value="ECO:0007669"/>
    <property type="project" value="InterPro"/>
</dbReference>
<name>A0A226EID9_FOLCA</name>
<feature type="domain" description="Syndetin C-terminal" evidence="5">
    <location>
        <begin position="673"/>
        <end position="907"/>
    </location>
</feature>
<comment type="caution">
    <text evidence="7">The sequence shown here is derived from an EMBL/GenBank/DDBJ whole genome shotgun (WGS) entry which is preliminary data.</text>
</comment>
<proteinExistence type="predicted"/>
<dbReference type="InterPro" id="IPR019514">
    <property type="entry name" value="Syndetin_C"/>
</dbReference>
<dbReference type="GO" id="GO:0015031">
    <property type="term" value="P:protein transport"/>
    <property type="evidence" value="ECO:0007669"/>
    <property type="project" value="UniProtKB-KW"/>
</dbReference>
<evidence type="ECO:0000256" key="4">
    <source>
        <dbReference type="SAM" id="Coils"/>
    </source>
</evidence>
<evidence type="ECO:0000313" key="7">
    <source>
        <dbReference type="EMBL" id="OXA57412.1"/>
    </source>
</evidence>
<dbReference type="InterPro" id="IPR040047">
    <property type="entry name" value="VPS50"/>
</dbReference>
<dbReference type="PANTHER" id="PTHR13258:SF0">
    <property type="entry name" value="SYNDETIN"/>
    <property type="match status" value="1"/>
</dbReference>
<dbReference type="GO" id="GO:0000149">
    <property type="term" value="F:SNARE binding"/>
    <property type="evidence" value="ECO:0007669"/>
    <property type="project" value="TreeGrafter"/>
</dbReference>
<keyword evidence="3 4" id="KW-0175">Coiled coil</keyword>
<dbReference type="Pfam" id="PF10475">
    <property type="entry name" value="Vps54_N"/>
    <property type="match status" value="1"/>
</dbReference>
<organism evidence="7 8">
    <name type="scientific">Folsomia candida</name>
    <name type="common">Springtail</name>
    <dbReference type="NCBI Taxonomy" id="158441"/>
    <lineage>
        <taxon>Eukaryota</taxon>
        <taxon>Metazoa</taxon>
        <taxon>Ecdysozoa</taxon>
        <taxon>Arthropoda</taxon>
        <taxon>Hexapoda</taxon>
        <taxon>Collembola</taxon>
        <taxon>Entomobryomorpha</taxon>
        <taxon>Isotomoidea</taxon>
        <taxon>Isotomidae</taxon>
        <taxon>Proisotominae</taxon>
        <taxon>Folsomia</taxon>
    </lineage>
</organism>
<dbReference type="Proteomes" id="UP000198287">
    <property type="component" value="Unassembled WGS sequence"/>
</dbReference>
<feature type="coiled-coil region" evidence="4">
    <location>
        <begin position="233"/>
        <end position="260"/>
    </location>
</feature>
<dbReference type="PANTHER" id="PTHR13258">
    <property type="entry name" value="SYNDETIN"/>
    <property type="match status" value="1"/>
</dbReference>
<dbReference type="AlphaFoldDB" id="A0A226EID9"/>
<evidence type="ECO:0000313" key="8">
    <source>
        <dbReference type="Proteomes" id="UP000198287"/>
    </source>
</evidence>
<feature type="domain" description="Vacuolar protein sorting-associated protein 54 N-terminal" evidence="6">
    <location>
        <begin position="79"/>
        <end position="364"/>
    </location>
</feature>
<sequence>MDFKKKLKNLLQKEGFQKVQKVLSPSSSHNHSAGVDSSFLVPSVQQFRTINRDPEAELRSHPSDPEADDAILKTIIPSLFATEVDPSLYELEKLPDPLDREYIQLARQRVLKELTVVSKKVFQLVLEKQSCYSGEIQRVREIEDDLEAAIFTCTESRADLAIAKQHFTTKSLGILANYRKRQAALNLLGSLRTIDTLQRTELRLKELLTEEDYPGAIKLLLECQQVAVTFSHFTCISDLSKKLQETLENAEEQLDVSLSKVCLYFDNQNYNKLQKAYQLLGKTQTQVDQLLMHYTSAIHNTAFSVVHGFAELCRSEDISGGNLQKKQYQDICACLTADIFIPCLVELCKALWKIILSYFKLTAWHKTNSERVADASGEIDINQEYVNQKLSSGSTRLWQDIQTKVKTFLLAIDFTGFKIDDFMQILSIIYNLQAVGLQFCTSESESLQDCVRQASLRYFQRYHETKLDEIRIFIESEGWQMCPVRSDFDLIQLMEFKFLKNQNLCSVDSQSAAITEGIFDKYLESGSPFEIKKDESEENIYAIADMRNDNQDNNLSHHNSTDEKDQPIMTNTTLSIVRLFGRYLHMMHLLKAIAYDVAISMSQLFEYYFYSVFVFFATENGDVTIESLSNAQLRVALSRIRDNLIRRDGDVSTGKVTCPVPQIEIDLRDENNLFGLAERVVSSESCVQLSLQLDKLKSYMQLHISSSNWDSIAQLVDQAVIVAVELRKPILAGISCRAVDYPAIVSQMEKVNWEVKDLVSQHSNYVDVLLRALQVFSMRVSAISTSLPIPDAVHSILWEQVFRFCCRVFVDGFSIAKKCSNGGRGLMQLDYTQFLSKLEKMAPMNVKDLPDREYAESYIKAYYMPDTIMEEWIQSHTEYTTKQLTTLVNCALQGNRKSKQRLLALVEDLEKIRR</sequence>
<dbReference type="STRING" id="158441.A0A226EID9"/>
<evidence type="ECO:0000259" key="5">
    <source>
        <dbReference type="Pfam" id="PF10474"/>
    </source>
</evidence>
<keyword evidence="1" id="KW-0813">Transport</keyword>
<evidence type="ECO:0000256" key="3">
    <source>
        <dbReference type="ARBA" id="ARBA00023054"/>
    </source>
</evidence>
<keyword evidence="2" id="KW-0653">Protein transport</keyword>
<evidence type="ECO:0000256" key="1">
    <source>
        <dbReference type="ARBA" id="ARBA00022448"/>
    </source>
</evidence>
<protein>
    <submittedName>
        <fullName evidence="7">Syndetin</fullName>
    </submittedName>
</protein>
<dbReference type="OrthoDB" id="10263345at2759"/>
<dbReference type="GO" id="GO:0032456">
    <property type="term" value="P:endocytic recycling"/>
    <property type="evidence" value="ECO:0007669"/>
    <property type="project" value="InterPro"/>
</dbReference>
<dbReference type="Pfam" id="PF10474">
    <property type="entry name" value="Syndetin_C"/>
    <property type="match status" value="1"/>
</dbReference>
<evidence type="ECO:0000256" key="2">
    <source>
        <dbReference type="ARBA" id="ARBA00022927"/>
    </source>
</evidence>
<evidence type="ECO:0000259" key="6">
    <source>
        <dbReference type="Pfam" id="PF10475"/>
    </source>
</evidence>
<dbReference type="OMA" id="MAKVKWD"/>
<accession>A0A226EID9</accession>
<gene>
    <name evidence="7" type="ORF">Fcan01_07986</name>
</gene>
<reference evidence="7 8" key="1">
    <citation type="submission" date="2015-12" db="EMBL/GenBank/DDBJ databases">
        <title>The genome of Folsomia candida.</title>
        <authorList>
            <person name="Faddeeva A."/>
            <person name="Derks M.F."/>
            <person name="Anvar Y."/>
            <person name="Smit S."/>
            <person name="Van Straalen N."/>
            <person name="Roelofs D."/>
        </authorList>
    </citation>
    <scope>NUCLEOTIDE SEQUENCE [LARGE SCALE GENOMIC DNA]</scope>
    <source>
        <strain evidence="7 8">VU population</strain>
        <tissue evidence="7">Whole body</tissue>
    </source>
</reference>
<dbReference type="EMBL" id="LNIX01000003">
    <property type="protein sequence ID" value="OXA57412.1"/>
    <property type="molecule type" value="Genomic_DNA"/>
</dbReference>
<keyword evidence="8" id="KW-1185">Reference proteome</keyword>
<dbReference type="InterPro" id="IPR019515">
    <property type="entry name" value="VPS54_N"/>
</dbReference>
<dbReference type="GO" id="GO:0042147">
    <property type="term" value="P:retrograde transport, endosome to Golgi"/>
    <property type="evidence" value="ECO:0007669"/>
    <property type="project" value="InterPro"/>
</dbReference>